<name>A0ABQ3TFU0_9ACTN</name>
<protein>
    <submittedName>
        <fullName evidence="1">Uncharacterized protein</fullName>
    </submittedName>
</protein>
<keyword evidence="2" id="KW-1185">Reference proteome</keyword>
<sequence length="68" mass="7965">MTYDLAVREGDRPPDGRRARRTFRDLYERYPDGEIEVAPSERTTAYVDALPERWSDITEGEEETSPWS</sequence>
<dbReference type="Proteomes" id="UP000608522">
    <property type="component" value="Unassembled WGS sequence"/>
</dbReference>
<proteinExistence type="predicted"/>
<evidence type="ECO:0000313" key="1">
    <source>
        <dbReference type="EMBL" id="GHI79273.1"/>
    </source>
</evidence>
<evidence type="ECO:0000313" key="2">
    <source>
        <dbReference type="Proteomes" id="UP000608522"/>
    </source>
</evidence>
<accession>A0ABQ3TFU0</accession>
<reference evidence="2" key="1">
    <citation type="submission" date="2023-07" db="EMBL/GenBank/DDBJ databases">
        <title>Whole genome shotgun sequence of Streptomyces spororaveus NBRC 15456.</title>
        <authorList>
            <person name="Komaki H."/>
            <person name="Tamura T."/>
        </authorList>
    </citation>
    <scope>NUCLEOTIDE SEQUENCE [LARGE SCALE GENOMIC DNA]</scope>
    <source>
        <strain evidence="2">NBRC 15456</strain>
    </source>
</reference>
<dbReference type="RefSeq" id="WP_202200889.1">
    <property type="nucleotide sequence ID" value="NZ_BAAATO010000097.1"/>
</dbReference>
<dbReference type="EMBL" id="BNED01000005">
    <property type="protein sequence ID" value="GHI79273.1"/>
    <property type="molecule type" value="Genomic_DNA"/>
</dbReference>
<organism evidence="1 2">
    <name type="scientific">Streptomyces spororaveus</name>
    <dbReference type="NCBI Taxonomy" id="284039"/>
    <lineage>
        <taxon>Bacteria</taxon>
        <taxon>Bacillati</taxon>
        <taxon>Actinomycetota</taxon>
        <taxon>Actinomycetes</taxon>
        <taxon>Kitasatosporales</taxon>
        <taxon>Streptomycetaceae</taxon>
        <taxon>Streptomyces</taxon>
    </lineage>
</organism>
<comment type="caution">
    <text evidence="1">The sequence shown here is derived from an EMBL/GenBank/DDBJ whole genome shotgun (WGS) entry which is preliminary data.</text>
</comment>
<gene>
    <name evidence="1" type="ORF">Sspor_48340</name>
</gene>